<protein>
    <recommendedName>
        <fullName evidence="4">Major facilitator superfamily (MFS) profile domain-containing protein</fullName>
    </recommendedName>
</protein>
<reference evidence="2 3" key="1">
    <citation type="submission" date="2022-09" db="EMBL/GenBank/DDBJ databases">
        <title>New species of Phenylobacterium.</title>
        <authorList>
            <person name="Mieszkin S."/>
        </authorList>
    </citation>
    <scope>NUCLEOTIDE SEQUENCE [LARGE SCALE GENOMIC DNA]</scope>
    <source>
        <strain evidence="2 3">HK31-G</strain>
    </source>
</reference>
<accession>A0ABW6CRI6</accession>
<evidence type="ECO:0008006" key="4">
    <source>
        <dbReference type="Google" id="ProtNLM"/>
    </source>
</evidence>
<feature type="transmembrane region" description="Helical" evidence="1">
    <location>
        <begin position="98"/>
        <end position="118"/>
    </location>
</feature>
<dbReference type="Proteomes" id="UP001598130">
    <property type="component" value="Unassembled WGS sequence"/>
</dbReference>
<keyword evidence="1" id="KW-0472">Membrane</keyword>
<evidence type="ECO:0000256" key="1">
    <source>
        <dbReference type="SAM" id="Phobius"/>
    </source>
</evidence>
<feature type="transmembrane region" description="Helical" evidence="1">
    <location>
        <begin position="66"/>
        <end position="86"/>
    </location>
</feature>
<name>A0ABW6CRI6_9CAUL</name>
<proteinExistence type="predicted"/>
<evidence type="ECO:0000313" key="2">
    <source>
        <dbReference type="EMBL" id="MFD3264532.1"/>
    </source>
</evidence>
<feature type="transmembrane region" description="Helical" evidence="1">
    <location>
        <begin position="34"/>
        <end position="54"/>
    </location>
</feature>
<gene>
    <name evidence="2" type="ORF">OCL97_11245</name>
</gene>
<keyword evidence="1" id="KW-1133">Transmembrane helix</keyword>
<comment type="caution">
    <text evidence="2">The sequence shown here is derived from an EMBL/GenBank/DDBJ whole genome shotgun (WGS) entry which is preliminary data.</text>
</comment>
<keyword evidence="3" id="KW-1185">Reference proteome</keyword>
<dbReference type="RefSeq" id="WP_377370144.1">
    <property type="nucleotide sequence ID" value="NZ_JAOTJD010000019.1"/>
</dbReference>
<organism evidence="2 3">
    <name type="scientific">Phenylobacterium ferrooxidans</name>
    <dbReference type="NCBI Taxonomy" id="2982689"/>
    <lineage>
        <taxon>Bacteria</taxon>
        <taxon>Pseudomonadati</taxon>
        <taxon>Pseudomonadota</taxon>
        <taxon>Alphaproteobacteria</taxon>
        <taxon>Caulobacterales</taxon>
        <taxon>Caulobacteraceae</taxon>
        <taxon>Phenylobacterium</taxon>
    </lineage>
</organism>
<sequence length="123" mass="12832">MRTLSLILLGAVLWFLAAVFLRLAMPWGLFGGGYTTAILFGITALLAPVLLSAVHRLTAGGEAPRLPTAAIICLVGALLGSVAMTWSPQLYAANPARLVAGAAWLLFGLGALLTSAMVQDRTR</sequence>
<evidence type="ECO:0000313" key="3">
    <source>
        <dbReference type="Proteomes" id="UP001598130"/>
    </source>
</evidence>
<dbReference type="EMBL" id="JAOTJD010000019">
    <property type="protein sequence ID" value="MFD3264532.1"/>
    <property type="molecule type" value="Genomic_DNA"/>
</dbReference>
<keyword evidence="1" id="KW-0812">Transmembrane</keyword>